<name>A0A099CYF6_9GAMM</name>
<proteinExistence type="predicted"/>
<dbReference type="HOGENOM" id="CLU_2667499_0_0_6"/>
<accession>A0A099CYF6</accession>
<feature type="region of interest" description="Disordered" evidence="1">
    <location>
        <begin position="1"/>
        <end position="33"/>
    </location>
</feature>
<evidence type="ECO:0000256" key="1">
    <source>
        <dbReference type="SAM" id="MobiDB-lite"/>
    </source>
</evidence>
<organism evidence="2 3">
    <name type="scientific">Oleiagrimonas soli</name>
    <dbReference type="NCBI Taxonomy" id="1543381"/>
    <lineage>
        <taxon>Bacteria</taxon>
        <taxon>Pseudomonadati</taxon>
        <taxon>Pseudomonadota</taxon>
        <taxon>Gammaproteobacteria</taxon>
        <taxon>Lysobacterales</taxon>
        <taxon>Rhodanobacteraceae</taxon>
        <taxon>Oleiagrimonas</taxon>
    </lineage>
</organism>
<keyword evidence="3" id="KW-1185">Reference proteome</keyword>
<gene>
    <name evidence="2" type="ORF">LF63_0102330</name>
</gene>
<dbReference type="AlphaFoldDB" id="A0A099CYF6"/>
<comment type="caution">
    <text evidence="2">The sequence shown here is derived from an EMBL/GenBank/DDBJ whole genome shotgun (WGS) entry which is preliminary data.</text>
</comment>
<protein>
    <submittedName>
        <fullName evidence="2">Uncharacterized protein</fullName>
    </submittedName>
</protein>
<sequence length="75" mass="8094">MSDVLADGLSALAPPSGGLADAEGPEHQESNDDHAIALRKKKLYSDFWALPLQQSLAELLQLLPNSEVALSRARR</sequence>
<evidence type="ECO:0000313" key="3">
    <source>
        <dbReference type="Proteomes" id="UP000029708"/>
    </source>
</evidence>
<reference evidence="2 3" key="1">
    <citation type="submission" date="2014-09" db="EMBL/GenBank/DDBJ databases">
        <title>Xanthomonadaceae 3.5X direct submission.</title>
        <authorList>
            <person name="Fang T."/>
            <person name="Wang H."/>
        </authorList>
    </citation>
    <scope>NUCLEOTIDE SEQUENCE [LARGE SCALE GENOMIC DNA]</scope>
    <source>
        <strain evidence="2 3">3.5X</strain>
    </source>
</reference>
<dbReference type="EMBL" id="JROI01000007">
    <property type="protein sequence ID" value="KGI78804.1"/>
    <property type="molecule type" value="Genomic_DNA"/>
</dbReference>
<dbReference type="Proteomes" id="UP000029708">
    <property type="component" value="Unassembled WGS sequence"/>
</dbReference>
<feature type="compositionally biased region" description="Basic and acidic residues" evidence="1">
    <location>
        <begin position="24"/>
        <end position="33"/>
    </location>
</feature>
<evidence type="ECO:0000313" key="2">
    <source>
        <dbReference type="EMBL" id="KGI78804.1"/>
    </source>
</evidence>